<sequence>MEPPAPEPDRKSDPKDSSSQPPNGDSNKIEAAEKVSLGSESEPSAERIASPVQTKKSVHWSPDLVTESTFESTPTESRSNPYFYSSFSSSASSSTVSEKVDIVKNVLGRWGRKVGEATRKAETLAGNTWQHLKTNPSFAEAAMGRIAQGTKVLAEGGYEKIFLRTFETVPGELLQNSFACYLSTSAGPVMGIVYISTAKLAYCSDNPLSYKTDNQTEWSYYKVVIPLNQLKAVNPSSSRVNPSEKYIQVISDDNHEFWFMGFLNYESAVECLQKAFEANKLQSE</sequence>
<accession>A0AAN9EDH7</accession>
<reference evidence="4 5" key="1">
    <citation type="submission" date="2024-01" db="EMBL/GenBank/DDBJ databases">
        <title>The genomes of 5 underutilized Papilionoideae crops provide insights into root nodulation and disease resistanc.</title>
        <authorList>
            <person name="Yuan L."/>
        </authorList>
    </citation>
    <scope>NUCLEOTIDE SEQUENCE [LARGE SCALE GENOMIC DNA]</scope>
    <source>
        <strain evidence="4">ZHUSHIDOU_FW_LH</strain>
        <tissue evidence="4">Leaf</tissue>
    </source>
</reference>
<gene>
    <name evidence="4" type="ORF">RIF29_36345</name>
</gene>
<evidence type="ECO:0000256" key="1">
    <source>
        <dbReference type="ARBA" id="ARBA00009414"/>
    </source>
</evidence>
<keyword evidence="5" id="KW-1185">Reference proteome</keyword>
<protein>
    <recommendedName>
        <fullName evidence="3">GRAM domain-containing protein</fullName>
    </recommendedName>
</protein>
<comment type="similarity">
    <text evidence="1">Belongs to the GEM family.</text>
</comment>
<proteinExistence type="inferred from homology"/>
<evidence type="ECO:0000313" key="4">
    <source>
        <dbReference type="EMBL" id="KAK7252419.1"/>
    </source>
</evidence>
<dbReference type="InterPro" id="IPR004182">
    <property type="entry name" value="GRAM"/>
</dbReference>
<comment type="caution">
    <text evidence="4">The sequence shown here is derived from an EMBL/GenBank/DDBJ whole genome shotgun (WGS) entry which is preliminary data.</text>
</comment>
<dbReference type="Pfam" id="PF02893">
    <property type="entry name" value="GRAM"/>
    <property type="match status" value="1"/>
</dbReference>
<organism evidence="4 5">
    <name type="scientific">Crotalaria pallida</name>
    <name type="common">Smooth rattlebox</name>
    <name type="synonym">Crotalaria striata</name>
    <dbReference type="NCBI Taxonomy" id="3830"/>
    <lineage>
        <taxon>Eukaryota</taxon>
        <taxon>Viridiplantae</taxon>
        <taxon>Streptophyta</taxon>
        <taxon>Embryophyta</taxon>
        <taxon>Tracheophyta</taxon>
        <taxon>Spermatophyta</taxon>
        <taxon>Magnoliopsida</taxon>
        <taxon>eudicotyledons</taxon>
        <taxon>Gunneridae</taxon>
        <taxon>Pentapetalae</taxon>
        <taxon>rosids</taxon>
        <taxon>fabids</taxon>
        <taxon>Fabales</taxon>
        <taxon>Fabaceae</taxon>
        <taxon>Papilionoideae</taxon>
        <taxon>50 kb inversion clade</taxon>
        <taxon>genistoids sensu lato</taxon>
        <taxon>core genistoids</taxon>
        <taxon>Crotalarieae</taxon>
        <taxon>Crotalaria</taxon>
    </lineage>
</organism>
<dbReference type="SMART" id="SM00568">
    <property type="entry name" value="GRAM"/>
    <property type="match status" value="1"/>
</dbReference>
<dbReference type="Gene3D" id="2.30.29.30">
    <property type="entry name" value="Pleckstrin-homology domain (PH domain)/Phosphotyrosine-binding domain (PTB)"/>
    <property type="match status" value="1"/>
</dbReference>
<dbReference type="PANTHER" id="PTHR31969">
    <property type="entry name" value="GEM-LIKE PROTEIN 2"/>
    <property type="match status" value="1"/>
</dbReference>
<evidence type="ECO:0000313" key="5">
    <source>
        <dbReference type="Proteomes" id="UP001372338"/>
    </source>
</evidence>
<dbReference type="EMBL" id="JAYWIO010000007">
    <property type="protein sequence ID" value="KAK7252419.1"/>
    <property type="molecule type" value="Genomic_DNA"/>
</dbReference>
<dbReference type="InterPro" id="IPR011993">
    <property type="entry name" value="PH-like_dom_sf"/>
</dbReference>
<dbReference type="AlphaFoldDB" id="A0AAN9EDH7"/>
<feature type="compositionally biased region" description="Basic and acidic residues" evidence="2">
    <location>
        <begin position="7"/>
        <end position="16"/>
    </location>
</feature>
<name>A0AAN9EDH7_CROPI</name>
<dbReference type="InterPro" id="IPR037848">
    <property type="entry name" value="GEM-like"/>
</dbReference>
<feature type="region of interest" description="Disordered" evidence="2">
    <location>
        <begin position="1"/>
        <end position="58"/>
    </location>
</feature>
<evidence type="ECO:0000259" key="3">
    <source>
        <dbReference type="SMART" id="SM00568"/>
    </source>
</evidence>
<feature type="domain" description="GRAM" evidence="3">
    <location>
        <begin position="160"/>
        <end position="237"/>
    </location>
</feature>
<evidence type="ECO:0000256" key="2">
    <source>
        <dbReference type="SAM" id="MobiDB-lite"/>
    </source>
</evidence>
<dbReference type="Proteomes" id="UP001372338">
    <property type="component" value="Unassembled WGS sequence"/>
</dbReference>